<evidence type="ECO:0000313" key="2">
    <source>
        <dbReference type="EMBL" id="TNN62414.1"/>
    </source>
</evidence>
<comment type="caution">
    <text evidence="2">The sequence shown here is derived from an EMBL/GenBank/DDBJ whole genome shotgun (WGS) entry which is preliminary data.</text>
</comment>
<proteinExistence type="predicted"/>
<feature type="region of interest" description="Disordered" evidence="1">
    <location>
        <begin position="11"/>
        <end position="40"/>
    </location>
</feature>
<organism evidence="2 3">
    <name type="scientific">Liparis tanakae</name>
    <name type="common">Tanaka's snailfish</name>
    <dbReference type="NCBI Taxonomy" id="230148"/>
    <lineage>
        <taxon>Eukaryota</taxon>
        <taxon>Metazoa</taxon>
        <taxon>Chordata</taxon>
        <taxon>Craniata</taxon>
        <taxon>Vertebrata</taxon>
        <taxon>Euteleostomi</taxon>
        <taxon>Actinopterygii</taxon>
        <taxon>Neopterygii</taxon>
        <taxon>Teleostei</taxon>
        <taxon>Neoteleostei</taxon>
        <taxon>Acanthomorphata</taxon>
        <taxon>Eupercaria</taxon>
        <taxon>Perciformes</taxon>
        <taxon>Cottioidei</taxon>
        <taxon>Cottales</taxon>
        <taxon>Liparidae</taxon>
        <taxon>Liparis</taxon>
    </lineage>
</organism>
<dbReference type="EMBL" id="SRLO01000293">
    <property type="protein sequence ID" value="TNN62414.1"/>
    <property type="molecule type" value="Genomic_DNA"/>
</dbReference>
<sequence length="96" mass="10832">MWAWLWVRGEQAGDEARATRPRGEKHEERASVSRDLTSPLNKRRDNAFLFRSVQSLRPPGTLGPEGNRARGMRGGRCKLASDFAVTCRTRRVLPVA</sequence>
<dbReference type="AlphaFoldDB" id="A0A4Z2HBZ1"/>
<feature type="compositionally biased region" description="Basic and acidic residues" evidence="1">
    <location>
        <begin position="14"/>
        <end position="32"/>
    </location>
</feature>
<reference evidence="2 3" key="1">
    <citation type="submission" date="2019-03" db="EMBL/GenBank/DDBJ databases">
        <title>First draft genome of Liparis tanakae, snailfish: a comprehensive survey of snailfish specific genes.</title>
        <authorList>
            <person name="Kim W."/>
            <person name="Song I."/>
            <person name="Jeong J.-H."/>
            <person name="Kim D."/>
            <person name="Kim S."/>
            <person name="Ryu S."/>
            <person name="Song J.Y."/>
            <person name="Lee S.K."/>
        </authorList>
    </citation>
    <scope>NUCLEOTIDE SEQUENCE [LARGE SCALE GENOMIC DNA]</scope>
    <source>
        <tissue evidence="2">Muscle</tissue>
    </source>
</reference>
<gene>
    <name evidence="2" type="ORF">EYF80_027322</name>
</gene>
<accession>A0A4Z2HBZ1</accession>
<evidence type="ECO:0000256" key="1">
    <source>
        <dbReference type="SAM" id="MobiDB-lite"/>
    </source>
</evidence>
<protein>
    <submittedName>
        <fullName evidence="2">Uncharacterized protein</fullName>
    </submittedName>
</protein>
<evidence type="ECO:0000313" key="3">
    <source>
        <dbReference type="Proteomes" id="UP000314294"/>
    </source>
</evidence>
<dbReference type="Proteomes" id="UP000314294">
    <property type="component" value="Unassembled WGS sequence"/>
</dbReference>
<keyword evidence="3" id="KW-1185">Reference proteome</keyword>
<name>A0A4Z2HBZ1_9TELE</name>